<evidence type="ECO:0000256" key="2">
    <source>
        <dbReference type="ARBA" id="ARBA00009881"/>
    </source>
</evidence>
<keyword evidence="3" id="KW-0216">Detoxification</keyword>
<evidence type="ECO:0000256" key="4">
    <source>
        <dbReference type="ARBA" id="ARBA00022630"/>
    </source>
</evidence>
<dbReference type="Pfam" id="PF03060">
    <property type="entry name" value="NMO"/>
    <property type="match status" value="1"/>
</dbReference>
<organism evidence="11 12">
    <name type="scientific">Streptomyces flaveolus</name>
    <dbReference type="NCBI Taxonomy" id="67297"/>
    <lineage>
        <taxon>Bacteria</taxon>
        <taxon>Bacillati</taxon>
        <taxon>Actinomycetota</taxon>
        <taxon>Actinomycetes</taxon>
        <taxon>Kitasatosporales</taxon>
        <taxon>Streptomycetaceae</taxon>
        <taxon>Streptomyces</taxon>
    </lineage>
</organism>
<protein>
    <recommendedName>
        <fullName evidence="8">Propionate 3-nitronate monooxygenase</fullName>
    </recommendedName>
</protein>
<feature type="signal peptide" evidence="10">
    <location>
        <begin position="1"/>
        <end position="16"/>
    </location>
</feature>
<accession>A0ABV3AL15</accession>
<gene>
    <name evidence="11" type="ORF">AB0H04_38510</name>
</gene>
<dbReference type="Gene3D" id="3.20.20.70">
    <property type="entry name" value="Aldolase class I"/>
    <property type="match status" value="1"/>
</dbReference>
<dbReference type="PANTHER" id="PTHR42747">
    <property type="entry name" value="NITRONATE MONOOXYGENASE-RELATED"/>
    <property type="match status" value="1"/>
</dbReference>
<evidence type="ECO:0000256" key="6">
    <source>
        <dbReference type="ARBA" id="ARBA00023002"/>
    </source>
</evidence>
<dbReference type="CDD" id="cd04730">
    <property type="entry name" value="NPD_like"/>
    <property type="match status" value="1"/>
</dbReference>
<keyword evidence="7 11" id="KW-0503">Monooxygenase</keyword>
<dbReference type="SUPFAM" id="SSF51412">
    <property type="entry name" value="Inosine monophosphate dehydrogenase (IMPDH)"/>
    <property type="match status" value="1"/>
</dbReference>
<comment type="cofactor">
    <cofactor evidence="1">
        <name>FMN</name>
        <dbReference type="ChEBI" id="CHEBI:58210"/>
    </cofactor>
</comment>
<keyword evidence="12" id="KW-1185">Reference proteome</keyword>
<keyword evidence="4" id="KW-0285">Flavoprotein</keyword>
<reference evidence="11 12" key="1">
    <citation type="submission" date="2024-06" db="EMBL/GenBank/DDBJ databases">
        <title>The Natural Products Discovery Center: Release of the First 8490 Sequenced Strains for Exploring Actinobacteria Biosynthetic Diversity.</title>
        <authorList>
            <person name="Kalkreuter E."/>
            <person name="Kautsar S.A."/>
            <person name="Yang D."/>
            <person name="Bader C.D."/>
            <person name="Teijaro C.N."/>
            <person name="Fluegel L."/>
            <person name="Davis C.M."/>
            <person name="Simpson J.R."/>
            <person name="Lauterbach L."/>
            <person name="Steele A.D."/>
            <person name="Gui C."/>
            <person name="Meng S."/>
            <person name="Li G."/>
            <person name="Viehrig K."/>
            <person name="Ye F."/>
            <person name="Su P."/>
            <person name="Kiefer A.F."/>
            <person name="Nichols A."/>
            <person name="Cepeda A.J."/>
            <person name="Yan W."/>
            <person name="Fan B."/>
            <person name="Jiang Y."/>
            <person name="Adhikari A."/>
            <person name="Zheng C.-J."/>
            <person name="Schuster L."/>
            <person name="Cowan T.M."/>
            <person name="Smanski M.J."/>
            <person name="Chevrette M.G."/>
            <person name="De Carvalho L.P.S."/>
            <person name="Shen B."/>
        </authorList>
    </citation>
    <scope>NUCLEOTIDE SEQUENCE [LARGE SCALE GENOMIC DNA]</scope>
    <source>
        <strain evidence="11 12">NPDC020594</strain>
    </source>
</reference>
<comment type="similarity">
    <text evidence="2">Belongs to the nitronate monooxygenase family. NMO class I subfamily.</text>
</comment>
<evidence type="ECO:0000256" key="3">
    <source>
        <dbReference type="ARBA" id="ARBA00022575"/>
    </source>
</evidence>
<dbReference type="EMBL" id="JBFAEG010000038">
    <property type="protein sequence ID" value="MEU5712649.1"/>
    <property type="molecule type" value="Genomic_DNA"/>
</dbReference>
<proteinExistence type="inferred from homology"/>
<dbReference type="InterPro" id="IPR013785">
    <property type="entry name" value="Aldolase_TIM"/>
</dbReference>
<evidence type="ECO:0000256" key="5">
    <source>
        <dbReference type="ARBA" id="ARBA00022643"/>
    </source>
</evidence>
<evidence type="ECO:0000313" key="12">
    <source>
        <dbReference type="Proteomes" id="UP001551011"/>
    </source>
</evidence>
<keyword evidence="6" id="KW-0560">Oxidoreductase</keyword>
<keyword evidence="5" id="KW-0288">FMN</keyword>
<dbReference type="Proteomes" id="UP001551011">
    <property type="component" value="Unassembled WGS sequence"/>
</dbReference>
<sequence>MNRLLDGLGVSLPVLAAPMAGGAGTPAMVAAAARAGGMGFLAAGYRPAQALAEQIDAVRAENVPFGVNLFVPAPVPVAPQDYRRYARVIQPEADRYGIVLDAGEPVTDDDDWANKIDLLTASPVPVVSFTFGVPDPAVVKALRRSGTIVLQSVTSADEARQAAEAGVDGLVVQASAAGGHSATFTPETLPAPVPLPDLIADVRRGTALPIVAGGGIAGPADVAAALRAGADATTVGTLLLRTDESGAAAPHKAALADPAFTETVLTRAFTGRPARGLRNRFIERYDAVAPVGYPALHHLTAPLRKAAIAAGDTRLIHLWAGTGYREARAESVGRTLERLAGQL</sequence>
<dbReference type="GO" id="GO:0004497">
    <property type="term" value="F:monooxygenase activity"/>
    <property type="evidence" value="ECO:0007669"/>
    <property type="project" value="UniProtKB-KW"/>
</dbReference>
<dbReference type="RefSeq" id="WP_356196875.1">
    <property type="nucleotide sequence ID" value="NZ_JBEXDP010000092.1"/>
</dbReference>
<keyword evidence="10" id="KW-0732">Signal</keyword>
<comment type="catalytic activity">
    <reaction evidence="9">
        <text>3 propionate 3-nitronate + 3 O2 + H2O = 3 3-oxopropanoate + 2 nitrate + nitrite + H2O2 + 3 H(+)</text>
        <dbReference type="Rhea" id="RHEA:57332"/>
        <dbReference type="ChEBI" id="CHEBI:15377"/>
        <dbReference type="ChEBI" id="CHEBI:15378"/>
        <dbReference type="ChEBI" id="CHEBI:15379"/>
        <dbReference type="ChEBI" id="CHEBI:16240"/>
        <dbReference type="ChEBI" id="CHEBI:16301"/>
        <dbReference type="ChEBI" id="CHEBI:17632"/>
        <dbReference type="ChEBI" id="CHEBI:33190"/>
        <dbReference type="ChEBI" id="CHEBI:136067"/>
    </reaction>
</comment>
<evidence type="ECO:0000256" key="1">
    <source>
        <dbReference type="ARBA" id="ARBA00001917"/>
    </source>
</evidence>
<evidence type="ECO:0000256" key="8">
    <source>
        <dbReference type="ARBA" id="ARBA00031155"/>
    </source>
</evidence>
<evidence type="ECO:0000256" key="9">
    <source>
        <dbReference type="ARBA" id="ARBA00049401"/>
    </source>
</evidence>
<comment type="caution">
    <text evidence="11">The sequence shown here is derived from an EMBL/GenBank/DDBJ whole genome shotgun (WGS) entry which is preliminary data.</text>
</comment>
<feature type="chain" id="PRO_5046671681" description="Propionate 3-nitronate monooxygenase" evidence="10">
    <location>
        <begin position="17"/>
        <end position="343"/>
    </location>
</feature>
<evidence type="ECO:0000256" key="7">
    <source>
        <dbReference type="ARBA" id="ARBA00023033"/>
    </source>
</evidence>
<dbReference type="InterPro" id="IPR004136">
    <property type="entry name" value="NMO"/>
</dbReference>
<evidence type="ECO:0000256" key="10">
    <source>
        <dbReference type="SAM" id="SignalP"/>
    </source>
</evidence>
<name>A0ABV3AL15_9ACTN</name>
<dbReference type="PANTHER" id="PTHR42747:SF3">
    <property type="entry name" value="NITRONATE MONOOXYGENASE-RELATED"/>
    <property type="match status" value="1"/>
</dbReference>
<evidence type="ECO:0000313" key="11">
    <source>
        <dbReference type="EMBL" id="MEU5712649.1"/>
    </source>
</evidence>